<feature type="domain" description="Mce/MlaD" evidence="3">
    <location>
        <begin position="33"/>
        <end position="107"/>
    </location>
</feature>
<evidence type="ECO:0000313" key="4">
    <source>
        <dbReference type="EMBL" id="QDU79855.1"/>
    </source>
</evidence>
<proteinExistence type="predicted"/>
<organism evidence="4 5">
    <name type="scientific">Polystyrenella longa</name>
    <dbReference type="NCBI Taxonomy" id="2528007"/>
    <lineage>
        <taxon>Bacteria</taxon>
        <taxon>Pseudomonadati</taxon>
        <taxon>Planctomycetota</taxon>
        <taxon>Planctomycetia</taxon>
        <taxon>Planctomycetales</taxon>
        <taxon>Planctomycetaceae</taxon>
        <taxon>Polystyrenella</taxon>
    </lineage>
</organism>
<dbReference type="EMBL" id="CP036281">
    <property type="protein sequence ID" value="QDU79855.1"/>
    <property type="molecule type" value="Genomic_DNA"/>
</dbReference>
<dbReference type="PANTHER" id="PTHR33371:SF4">
    <property type="entry name" value="INTERMEMBRANE PHOSPHOLIPID TRANSPORT SYSTEM BINDING PROTEIN MLAD"/>
    <property type="match status" value="1"/>
</dbReference>
<dbReference type="PANTHER" id="PTHR33371">
    <property type="entry name" value="INTERMEMBRANE PHOSPHOLIPID TRANSPORT SYSTEM BINDING PROTEIN MLAD-RELATED"/>
    <property type="match status" value="1"/>
</dbReference>
<evidence type="ECO:0000259" key="3">
    <source>
        <dbReference type="Pfam" id="PF02470"/>
    </source>
</evidence>
<keyword evidence="2" id="KW-0812">Transmembrane</keyword>
<evidence type="ECO:0000256" key="2">
    <source>
        <dbReference type="SAM" id="Phobius"/>
    </source>
</evidence>
<reference evidence="4 5" key="1">
    <citation type="submission" date="2019-02" db="EMBL/GenBank/DDBJ databases">
        <title>Deep-cultivation of Planctomycetes and their phenomic and genomic characterization uncovers novel biology.</title>
        <authorList>
            <person name="Wiegand S."/>
            <person name="Jogler M."/>
            <person name="Boedeker C."/>
            <person name="Pinto D."/>
            <person name="Vollmers J."/>
            <person name="Rivas-Marin E."/>
            <person name="Kohn T."/>
            <person name="Peeters S.H."/>
            <person name="Heuer A."/>
            <person name="Rast P."/>
            <person name="Oberbeckmann S."/>
            <person name="Bunk B."/>
            <person name="Jeske O."/>
            <person name="Meyerdierks A."/>
            <person name="Storesund J.E."/>
            <person name="Kallscheuer N."/>
            <person name="Luecker S."/>
            <person name="Lage O.M."/>
            <person name="Pohl T."/>
            <person name="Merkel B.J."/>
            <person name="Hornburger P."/>
            <person name="Mueller R.-W."/>
            <person name="Bruemmer F."/>
            <person name="Labrenz M."/>
            <person name="Spormann A.M."/>
            <person name="Op den Camp H."/>
            <person name="Overmann J."/>
            <person name="Amann R."/>
            <person name="Jetten M.S.M."/>
            <person name="Mascher T."/>
            <person name="Medema M.H."/>
            <person name="Devos D.P."/>
            <person name="Kaster A.-K."/>
            <person name="Ovreas L."/>
            <person name="Rohde M."/>
            <person name="Galperin M.Y."/>
            <person name="Jogler C."/>
        </authorList>
    </citation>
    <scope>NUCLEOTIDE SEQUENCE [LARGE SCALE GENOMIC DNA]</scope>
    <source>
        <strain evidence="4 5">Pla110</strain>
    </source>
</reference>
<dbReference type="InterPro" id="IPR003399">
    <property type="entry name" value="Mce/MlaD"/>
</dbReference>
<dbReference type="Pfam" id="PF02470">
    <property type="entry name" value="MlaD"/>
    <property type="match status" value="1"/>
</dbReference>
<keyword evidence="2" id="KW-0472">Membrane</keyword>
<gene>
    <name evidence="4" type="ORF">Pla110_15740</name>
</gene>
<accession>A0A518CKU9</accession>
<dbReference type="AlphaFoldDB" id="A0A518CKU9"/>
<dbReference type="KEGG" id="plon:Pla110_15740"/>
<keyword evidence="5" id="KW-1185">Reference proteome</keyword>
<name>A0A518CKU9_9PLAN</name>
<dbReference type="InterPro" id="IPR052336">
    <property type="entry name" value="MlaD_Phospholipid_Transporter"/>
</dbReference>
<protein>
    <submittedName>
        <fullName evidence="4">Mce related protein</fullName>
    </submittedName>
</protein>
<sequence length="381" mass="41863">MQFRVGLFTIVALGLMGVMVFKFGQLDRYWKAYYTVQVDFENAGGIYPGTPVKRHGIQIGQVNDLKLVPGEGYVKTTIRIAEEYPLSNDVEPRVVRSLLGGVTIEMTGGTGGELLVDNSLLTGRAAADPMQIVNNMEKNVTKTLNAFAATSEEWRVVGTNVNSLLENNHDKIDHVIEQSSESLEQFALTMKQMNRAMESLNVTIADPQNQENLRRTLASMPKLVSETEQTIKHIRLAVDQAEGTLGNMQTLTEPLAQRSNQIALNLDGAIQNLNSLTGELNRFSHMVNKSDGTLHQLVSNPDLYRHLDKSSQSINILLENLGPTLRDLRIFSDKVATHPELLGVSGVFKGSAGVKEAPETGQGSSPIRQTSGAMDYGRSRK</sequence>
<evidence type="ECO:0000256" key="1">
    <source>
        <dbReference type="SAM" id="MobiDB-lite"/>
    </source>
</evidence>
<feature type="region of interest" description="Disordered" evidence="1">
    <location>
        <begin position="353"/>
        <end position="381"/>
    </location>
</feature>
<keyword evidence="2" id="KW-1133">Transmembrane helix</keyword>
<dbReference type="Proteomes" id="UP000317178">
    <property type="component" value="Chromosome"/>
</dbReference>
<feature type="compositionally biased region" description="Polar residues" evidence="1">
    <location>
        <begin position="361"/>
        <end position="372"/>
    </location>
</feature>
<feature type="transmembrane region" description="Helical" evidence="2">
    <location>
        <begin position="6"/>
        <end position="24"/>
    </location>
</feature>
<evidence type="ECO:0000313" key="5">
    <source>
        <dbReference type="Proteomes" id="UP000317178"/>
    </source>
</evidence>